<keyword evidence="1" id="KW-0472">Membrane</keyword>
<dbReference type="AlphaFoldDB" id="A0A537L1C2"/>
<name>A0A537L1C2_9BACT</name>
<dbReference type="GO" id="GO:0080120">
    <property type="term" value="P:CAAX-box protein maturation"/>
    <property type="evidence" value="ECO:0007669"/>
    <property type="project" value="UniProtKB-ARBA"/>
</dbReference>
<dbReference type="GO" id="GO:0008237">
    <property type="term" value="F:metallopeptidase activity"/>
    <property type="evidence" value="ECO:0007669"/>
    <property type="project" value="UniProtKB-KW"/>
</dbReference>
<proteinExistence type="predicted"/>
<evidence type="ECO:0000256" key="1">
    <source>
        <dbReference type="SAM" id="Phobius"/>
    </source>
</evidence>
<keyword evidence="3" id="KW-0645">Protease</keyword>
<organism evidence="3 4">
    <name type="scientific">Candidatus Segetimicrobium genomatis</name>
    <dbReference type="NCBI Taxonomy" id="2569760"/>
    <lineage>
        <taxon>Bacteria</taxon>
        <taxon>Bacillati</taxon>
        <taxon>Candidatus Sysuimicrobiota</taxon>
        <taxon>Candidatus Sysuimicrobiia</taxon>
        <taxon>Candidatus Sysuimicrobiales</taxon>
        <taxon>Candidatus Segetimicrobiaceae</taxon>
        <taxon>Candidatus Segetimicrobium</taxon>
    </lineage>
</organism>
<evidence type="ECO:0000313" key="3">
    <source>
        <dbReference type="EMBL" id="TMJ01803.1"/>
    </source>
</evidence>
<evidence type="ECO:0000313" key="4">
    <source>
        <dbReference type="Proteomes" id="UP000319353"/>
    </source>
</evidence>
<dbReference type="InterPro" id="IPR052710">
    <property type="entry name" value="CAAX_protease"/>
</dbReference>
<dbReference type="Proteomes" id="UP000319353">
    <property type="component" value="Unassembled WGS sequence"/>
</dbReference>
<evidence type="ECO:0000259" key="2">
    <source>
        <dbReference type="Pfam" id="PF02517"/>
    </source>
</evidence>
<gene>
    <name evidence="3" type="ORF">E6H01_07660</name>
</gene>
<keyword evidence="3" id="KW-0482">Metalloprotease</keyword>
<feature type="transmembrane region" description="Helical" evidence="1">
    <location>
        <begin position="338"/>
        <end position="360"/>
    </location>
</feature>
<keyword evidence="1" id="KW-1133">Transmembrane helix</keyword>
<dbReference type="Pfam" id="PF02517">
    <property type="entry name" value="Rce1-like"/>
    <property type="match status" value="1"/>
</dbReference>
<dbReference type="EMBL" id="VBAL01000092">
    <property type="protein sequence ID" value="TMJ01803.1"/>
    <property type="molecule type" value="Genomic_DNA"/>
</dbReference>
<dbReference type="GO" id="GO:0004175">
    <property type="term" value="F:endopeptidase activity"/>
    <property type="evidence" value="ECO:0007669"/>
    <property type="project" value="UniProtKB-ARBA"/>
</dbReference>
<comment type="caution">
    <text evidence="3">The sequence shown here is derived from an EMBL/GenBank/DDBJ whole genome shotgun (WGS) entry which is preliminary data.</text>
</comment>
<accession>A0A537L1C2</accession>
<dbReference type="PANTHER" id="PTHR36435">
    <property type="entry name" value="SLR1288 PROTEIN"/>
    <property type="match status" value="1"/>
</dbReference>
<feature type="transmembrane region" description="Helical" evidence="1">
    <location>
        <begin position="315"/>
        <end position="332"/>
    </location>
</feature>
<feature type="domain" description="CAAX prenyl protease 2/Lysostaphin resistance protein A-like" evidence="2">
    <location>
        <begin position="264"/>
        <end position="351"/>
    </location>
</feature>
<keyword evidence="3" id="KW-0378">Hydrolase</keyword>
<dbReference type="InterPro" id="IPR003675">
    <property type="entry name" value="Rce1/LyrA-like_dom"/>
</dbReference>
<dbReference type="GO" id="GO:0006508">
    <property type="term" value="P:proteolysis"/>
    <property type="evidence" value="ECO:0007669"/>
    <property type="project" value="UniProtKB-KW"/>
</dbReference>
<protein>
    <submittedName>
        <fullName evidence="3">CPBP family intramembrane metalloprotease</fullName>
    </submittedName>
</protein>
<feature type="transmembrane region" description="Helical" evidence="1">
    <location>
        <begin position="130"/>
        <end position="149"/>
    </location>
</feature>
<feature type="transmembrane region" description="Helical" evidence="1">
    <location>
        <begin position="291"/>
        <end position="308"/>
    </location>
</feature>
<dbReference type="PANTHER" id="PTHR36435:SF1">
    <property type="entry name" value="CAAX AMINO TERMINAL PROTEASE FAMILY PROTEIN"/>
    <property type="match status" value="1"/>
</dbReference>
<feature type="transmembrane region" description="Helical" evidence="1">
    <location>
        <begin position="67"/>
        <end position="89"/>
    </location>
</feature>
<feature type="transmembrane region" description="Helical" evidence="1">
    <location>
        <begin position="262"/>
        <end position="279"/>
    </location>
</feature>
<feature type="transmembrane region" description="Helical" evidence="1">
    <location>
        <begin position="161"/>
        <end position="181"/>
    </location>
</feature>
<sequence length="362" mass="38497">MSRQLNSPVGTALGHHVHHDELHGAMSLAVPLLQVFPLGLVIFIAVSAAAAAWVAQDARARFAGGPGEGWVWAVGTLVALPIFLPLYLIAARPVGSVTVCPSCGRGTLGHRATCLHCGHPITFEAFPDTWGLGEVVGVAVVFMVSLPVIAQAVGVEEMPTLAELSTFAVAQNMLFLALAAYVARVRYRRPLTELGLRGDRWAWRAAGGIIVGSVTIPLSAASEQLAVRLIGMVVGPQRAEAMAAAEHANDVLVRLLQTQLSTLELAWIVILVGVIVPLGEEVFFRGFVYGTLRRWGVLPGVVLSAIYFGAVHQQIVHLLPIIVLGIVLALLYERTGSLVPSIAVHGINNVVAILSILYGWNI</sequence>
<feature type="transmembrane region" description="Helical" evidence="1">
    <location>
        <begin position="201"/>
        <end position="221"/>
    </location>
</feature>
<keyword evidence="1" id="KW-0812">Transmembrane</keyword>
<feature type="transmembrane region" description="Helical" evidence="1">
    <location>
        <begin position="35"/>
        <end position="55"/>
    </location>
</feature>
<reference evidence="3 4" key="1">
    <citation type="journal article" date="2019" name="Nat. Microbiol.">
        <title>Mediterranean grassland soil C-N compound turnover is dependent on rainfall and depth, and is mediated by genomically divergent microorganisms.</title>
        <authorList>
            <person name="Diamond S."/>
            <person name="Andeer P.F."/>
            <person name="Li Z."/>
            <person name="Crits-Christoph A."/>
            <person name="Burstein D."/>
            <person name="Anantharaman K."/>
            <person name="Lane K.R."/>
            <person name="Thomas B.C."/>
            <person name="Pan C."/>
            <person name="Northen T.R."/>
            <person name="Banfield J.F."/>
        </authorList>
    </citation>
    <scope>NUCLEOTIDE SEQUENCE [LARGE SCALE GENOMIC DNA]</scope>
    <source>
        <strain evidence="3">NP_4</strain>
    </source>
</reference>